<dbReference type="Gene3D" id="2.10.110.10">
    <property type="entry name" value="Cysteine Rich Protein"/>
    <property type="match status" value="1"/>
</dbReference>
<sequence length="73" mass="8359">MFYTKLTLSENSKVITRLSDKNVYSICPKCGKEIQVNLSDVLKEEDTDLHTTCVYCKSCAAKWLKEKAGVFYE</sequence>
<keyword evidence="2" id="KW-1185">Reference proteome</keyword>
<evidence type="ECO:0000313" key="1">
    <source>
        <dbReference type="EMBL" id="RVU55865.1"/>
    </source>
</evidence>
<gene>
    <name evidence="1" type="ORF">EF514_01240</name>
</gene>
<accession>A0A437S9P6</accession>
<evidence type="ECO:0000313" key="2">
    <source>
        <dbReference type="Proteomes" id="UP000288812"/>
    </source>
</evidence>
<dbReference type="AlphaFoldDB" id="A0A437S9P6"/>
<proteinExistence type="predicted"/>
<dbReference type="OrthoDB" id="1666638at2"/>
<organism evidence="1 2">
    <name type="scientific">Anaerosphaera multitolerans</name>
    <dbReference type="NCBI Taxonomy" id="2487351"/>
    <lineage>
        <taxon>Bacteria</taxon>
        <taxon>Bacillati</taxon>
        <taxon>Bacillota</taxon>
        <taxon>Tissierellia</taxon>
        <taxon>Tissierellales</taxon>
        <taxon>Peptoniphilaceae</taxon>
        <taxon>Anaerosphaera</taxon>
    </lineage>
</organism>
<name>A0A437S9P6_9FIRM</name>
<dbReference type="EMBL" id="RLIH01000001">
    <property type="protein sequence ID" value="RVU55865.1"/>
    <property type="molecule type" value="Genomic_DNA"/>
</dbReference>
<reference evidence="1 2" key="1">
    <citation type="submission" date="2018-11" db="EMBL/GenBank/DDBJ databases">
        <title>Genome sequencing and assembly of Anaerosphaera sp. nov., GS7-6-2.</title>
        <authorList>
            <person name="Rettenmaier R."/>
            <person name="Liebl W."/>
            <person name="Zverlov V."/>
        </authorList>
    </citation>
    <scope>NUCLEOTIDE SEQUENCE [LARGE SCALE GENOMIC DNA]</scope>
    <source>
        <strain evidence="1 2">GS7-6-2</strain>
    </source>
</reference>
<protein>
    <submittedName>
        <fullName evidence="1">Uncharacterized protein</fullName>
    </submittedName>
</protein>
<comment type="caution">
    <text evidence="1">The sequence shown here is derived from an EMBL/GenBank/DDBJ whole genome shotgun (WGS) entry which is preliminary data.</text>
</comment>
<dbReference type="Proteomes" id="UP000288812">
    <property type="component" value="Unassembled WGS sequence"/>
</dbReference>